<dbReference type="SUPFAM" id="SSF101738">
    <property type="entry name" value="SspB-like"/>
    <property type="match status" value="1"/>
</dbReference>
<dbReference type="GO" id="GO:0006508">
    <property type="term" value="P:proteolysis"/>
    <property type="evidence" value="ECO:0007669"/>
    <property type="project" value="UniProtKB-KW"/>
</dbReference>
<name>A0ABT3SS89_9GAMM</name>
<dbReference type="PANTHER" id="PTHR37486:SF1">
    <property type="entry name" value="STRINGENT STARVATION PROTEIN B"/>
    <property type="match status" value="1"/>
</dbReference>
<organism evidence="2 3">
    <name type="scientific">Candidatus Seongchinamella marina</name>
    <dbReference type="NCBI Taxonomy" id="2518990"/>
    <lineage>
        <taxon>Bacteria</taxon>
        <taxon>Pseudomonadati</taxon>
        <taxon>Pseudomonadota</taxon>
        <taxon>Gammaproteobacteria</taxon>
        <taxon>Cellvibrionales</taxon>
        <taxon>Halieaceae</taxon>
        <taxon>Seongchinamella</taxon>
    </lineage>
</organism>
<keyword evidence="2" id="KW-0378">Hydrolase</keyword>
<gene>
    <name evidence="2" type="ORF">EYC87_02775</name>
</gene>
<dbReference type="EMBL" id="SHNP01000001">
    <property type="protein sequence ID" value="MCX2972515.1"/>
    <property type="molecule type" value="Genomic_DNA"/>
</dbReference>
<dbReference type="Proteomes" id="UP001143307">
    <property type="component" value="Unassembled WGS sequence"/>
</dbReference>
<proteinExistence type="predicted"/>
<keyword evidence="2" id="KW-0645">Protease</keyword>
<evidence type="ECO:0000313" key="2">
    <source>
        <dbReference type="EMBL" id="MCX2972515.1"/>
    </source>
</evidence>
<protein>
    <submittedName>
        <fullName evidence="2">ClpXP protease specificity-enhancing factor</fullName>
    </submittedName>
</protein>
<reference evidence="2" key="1">
    <citation type="submission" date="2019-02" db="EMBL/GenBank/DDBJ databases">
        <authorList>
            <person name="Li S.-H."/>
        </authorList>
    </citation>
    <scope>NUCLEOTIDE SEQUENCE</scope>
    <source>
        <strain evidence="2">IMCC8485</strain>
    </source>
</reference>
<keyword evidence="3" id="KW-1185">Reference proteome</keyword>
<dbReference type="NCBIfam" id="NF008763">
    <property type="entry name" value="PRK11798.1-2"/>
    <property type="match status" value="1"/>
</dbReference>
<dbReference type="PANTHER" id="PTHR37486">
    <property type="entry name" value="STRINGENT STARVATION PROTEIN B"/>
    <property type="match status" value="1"/>
</dbReference>
<dbReference type="Pfam" id="PF04386">
    <property type="entry name" value="SspB"/>
    <property type="match status" value="1"/>
</dbReference>
<dbReference type="Gene3D" id="2.30.30.220">
    <property type="entry name" value="SspB-like"/>
    <property type="match status" value="1"/>
</dbReference>
<evidence type="ECO:0000256" key="1">
    <source>
        <dbReference type="SAM" id="MobiDB-lite"/>
    </source>
</evidence>
<comment type="caution">
    <text evidence="2">The sequence shown here is derived from an EMBL/GenBank/DDBJ whole genome shotgun (WGS) entry which is preliminary data.</text>
</comment>
<dbReference type="PIRSF" id="PIRSF005276">
    <property type="entry name" value="SspB"/>
    <property type="match status" value="1"/>
</dbReference>
<feature type="region of interest" description="Disordered" evidence="1">
    <location>
        <begin position="105"/>
        <end position="131"/>
    </location>
</feature>
<feature type="compositionally biased region" description="Acidic residues" evidence="1">
    <location>
        <begin position="105"/>
        <end position="115"/>
    </location>
</feature>
<dbReference type="InterPro" id="IPR007481">
    <property type="entry name" value="SspB"/>
</dbReference>
<accession>A0ABT3SS89</accession>
<evidence type="ECO:0000313" key="3">
    <source>
        <dbReference type="Proteomes" id="UP001143307"/>
    </source>
</evidence>
<sequence length="131" mass="14449">MSMTPSRPYIMRALYEWIVDNGCTPYILVDAAIDNVMVPEQYVKDDQIVLNISPTAVMELNISNDAVAFNGRFGGVATDIFVPVSAVIGIYARENGQGMVFEPEEEVEIPPDDTPPEPHNPEGRPSLKIVK</sequence>
<dbReference type="NCBIfam" id="NF008769">
    <property type="entry name" value="PRK11798.2-5"/>
    <property type="match status" value="1"/>
</dbReference>
<dbReference type="InterPro" id="IPR036760">
    <property type="entry name" value="SspB-like_sf"/>
</dbReference>
<dbReference type="GO" id="GO:0008233">
    <property type="term" value="F:peptidase activity"/>
    <property type="evidence" value="ECO:0007669"/>
    <property type="project" value="UniProtKB-KW"/>
</dbReference>